<comment type="subcellular location">
    <subcellularLocation>
        <location evidence="1">Membrane</location>
        <topology evidence="1">Multi-pass membrane protein</topology>
    </subcellularLocation>
</comment>
<evidence type="ECO:0000313" key="13">
    <source>
        <dbReference type="EMBL" id="ABD69108.1"/>
    </source>
</evidence>
<dbReference type="AlphaFoldDB" id="Q21YP5"/>
<dbReference type="PROSITE" id="PS50111">
    <property type="entry name" value="CHEMOTAXIS_TRANSDUC_2"/>
    <property type="match status" value="1"/>
</dbReference>
<evidence type="ECO:0000256" key="4">
    <source>
        <dbReference type="ARBA" id="ARBA00023136"/>
    </source>
</evidence>
<sequence>MSVVDQLKNFFVKKVPESDQDSRLSLGVPGATLYPMELDQMTGTTESGQQRPVAPGRSSGDTGEAIDDEAANLIALPILGKKTVVQHQRLLSILLGLALVLLVVVTLFALNQANKVAQQLGATGQSLMQSQRLAKSVSQALVGGAEAFPDVVESSGVLAKSVRGLKAGDGQMGLSALSPDYLPELDKITPLMERAEKNAAIVLGQQKILTQVGAALRLINRQSSDLLEIAETASSLKLQQNAAAAEISAAGQLVMLTQRIGKSSNEFLTVEGVSPEAVFLLGKDLNSFKEIAQGMLDGSPELRLGATKDPQTREQLAALINLFEETRKQAGAILGNLQGLVSAREAQVSIIADSEPLRRNLEELQGKLSAHAGLGAGALSMLVGSVLLALLCAGGLSYVQLLDSRKRQVAAEAQRLEAERQEKEAKRVNDANQAAILRLMNELQTVAEGDLTQEATVTEDITGAIADSVNYTVEELRSLVGNVQSTVTRVAQTTAEVDTTSTELLAASNEQLHEIRETGRSVVDMASRINDVSVQAQESASVARQSLQAAEVGLKAVQNTIGGMNSIRDQIQETSKRIKRLGESSQEIGEITELISDITEQTNVLALNAAIQAASAGEAGRGFSVVAEEVQRLAERSADATRQISALVKAIQTDTQDAVGAMERSTQGVVEGAKLSDNAGTALTEIDQVSRRLAELIEQISSSTSREANLANVVADNIQHIFAVTEQTGEGTRSTAAQVRELSKMAEELRQSVSRFKIA</sequence>
<evidence type="ECO:0000256" key="7">
    <source>
        <dbReference type="PROSITE-ProRule" id="PRU00284"/>
    </source>
</evidence>
<evidence type="ECO:0000256" key="6">
    <source>
        <dbReference type="ARBA" id="ARBA00029447"/>
    </source>
</evidence>
<protein>
    <submittedName>
        <fullName evidence="13">Methyl-accepting chemotaxis sensory transducer</fullName>
    </submittedName>
</protein>
<dbReference type="EMBL" id="CP000267">
    <property type="protein sequence ID" value="ABD69108.1"/>
    <property type="molecule type" value="Genomic_DNA"/>
</dbReference>
<keyword evidence="14" id="KW-1185">Reference proteome</keyword>
<dbReference type="GO" id="GO:0004888">
    <property type="term" value="F:transmembrane signaling receptor activity"/>
    <property type="evidence" value="ECO:0007669"/>
    <property type="project" value="InterPro"/>
</dbReference>
<feature type="coiled-coil region" evidence="8">
    <location>
        <begin position="399"/>
        <end position="438"/>
    </location>
</feature>
<dbReference type="GO" id="GO:0007165">
    <property type="term" value="P:signal transduction"/>
    <property type="evidence" value="ECO:0007669"/>
    <property type="project" value="UniProtKB-KW"/>
</dbReference>
<evidence type="ECO:0000256" key="5">
    <source>
        <dbReference type="ARBA" id="ARBA00023224"/>
    </source>
</evidence>
<dbReference type="GO" id="GO:0006935">
    <property type="term" value="P:chemotaxis"/>
    <property type="evidence" value="ECO:0007669"/>
    <property type="project" value="InterPro"/>
</dbReference>
<keyword evidence="8" id="KW-0175">Coiled coil</keyword>
<dbReference type="RefSeq" id="WP_011463676.1">
    <property type="nucleotide sequence ID" value="NC_007908.1"/>
</dbReference>
<dbReference type="InterPro" id="IPR003660">
    <property type="entry name" value="HAMP_dom"/>
</dbReference>
<dbReference type="PRINTS" id="PR00260">
    <property type="entry name" value="CHEMTRNSDUCR"/>
</dbReference>
<evidence type="ECO:0000259" key="12">
    <source>
        <dbReference type="PROSITE" id="PS50885"/>
    </source>
</evidence>
<dbReference type="Gene3D" id="1.10.287.950">
    <property type="entry name" value="Methyl-accepting chemotaxis protein"/>
    <property type="match status" value="1"/>
</dbReference>
<organism evidence="13 14">
    <name type="scientific">Albidiferax ferrireducens (strain ATCC BAA-621 / DSM 15236 / T118)</name>
    <name type="common">Rhodoferax ferrireducens</name>
    <dbReference type="NCBI Taxonomy" id="338969"/>
    <lineage>
        <taxon>Bacteria</taxon>
        <taxon>Pseudomonadati</taxon>
        <taxon>Pseudomonadota</taxon>
        <taxon>Betaproteobacteria</taxon>
        <taxon>Burkholderiales</taxon>
        <taxon>Comamonadaceae</taxon>
        <taxon>Rhodoferax</taxon>
    </lineage>
</organism>
<evidence type="ECO:0000256" key="8">
    <source>
        <dbReference type="SAM" id="Coils"/>
    </source>
</evidence>
<dbReference type="InterPro" id="IPR029095">
    <property type="entry name" value="NarX-like_N"/>
</dbReference>
<dbReference type="SMART" id="SM00283">
    <property type="entry name" value="MA"/>
    <property type="match status" value="1"/>
</dbReference>
<feature type="domain" description="HAMP" evidence="12">
    <location>
        <begin position="433"/>
        <end position="481"/>
    </location>
</feature>
<dbReference type="HOGENOM" id="CLU_000445_107_27_4"/>
<dbReference type="PANTHER" id="PTHR32089">
    <property type="entry name" value="METHYL-ACCEPTING CHEMOTAXIS PROTEIN MCPB"/>
    <property type="match status" value="1"/>
</dbReference>
<dbReference type="SUPFAM" id="SSF58104">
    <property type="entry name" value="Methyl-accepting chemotaxis protein (MCP) signaling domain"/>
    <property type="match status" value="1"/>
</dbReference>
<dbReference type="Pfam" id="PF13675">
    <property type="entry name" value="PilJ"/>
    <property type="match status" value="2"/>
</dbReference>
<dbReference type="CDD" id="cd11386">
    <property type="entry name" value="MCP_signal"/>
    <property type="match status" value="1"/>
</dbReference>
<dbReference type="InterPro" id="IPR004089">
    <property type="entry name" value="MCPsignal_dom"/>
</dbReference>
<dbReference type="Proteomes" id="UP000008332">
    <property type="component" value="Chromosome"/>
</dbReference>
<keyword evidence="2 10" id="KW-0812">Transmembrane</keyword>
<evidence type="ECO:0000256" key="10">
    <source>
        <dbReference type="SAM" id="Phobius"/>
    </source>
</evidence>
<accession>Q21YP5</accession>
<keyword evidence="5 7" id="KW-0807">Transducer</keyword>
<dbReference type="FunFam" id="1.10.287.950:FF:000001">
    <property type="entry name" value="Methyl-accepting chemotaxis sensory transducer"/>
    <property type="match status" value="1"/>
</dbReference>
<dbReference type="InterPro" id="IPR004090">
    <property type="entry name" value="Chemotax_Me-accpt_rcpt"/>
</dbReference>
<dbReference type="KEGG" id="rfr:Rfer_1374"/>
<dbReference type="Pfam" id="PF00015">
    <property type="entry name" value="MCPsignal"/>
    <property type="match status" value="1"/>
</dbReference>
<keyword evidence="4 10" id="KW-0472">Membrane</keyword>
<feature type="transmembrane region" description="Helical" evidence="10">
    <location>
        <begin position="90"/>
        <end position="110"/>
    </location>
</feature>
<evidence type="ECO:0000256" key="1">
    <source>
        <dbReference type="ARBA" id="ARBA00004141"/>
    </source>
</evidence>
<gene>
    <name evidence="13" type="ordered locus">Rfer_1374</name>
</gene>
<feature type="region of interest" description="Disordered" evidence="9">
    <location>
        <begin position="42"/>
        <end position="64"/>
    </location>
</feature>
<evidence type="ECO:0000256" key="9">
    <source>
        <dbReference type="SAM" id="MobiDB-lite"/>
    </source>
</evidence>
<dbReference type="eggNOG" id="COG0840">
    <property type="taxonomic scope" value="Bacteria"/>
</dbReference>
<proteinExistence type="inferred from homology"/>
<name>Q21YP5_ALBFT</name>
<dbReference type="PANTHER" id="PTHR32089:SF119">
    <property type="entry name" value="METHYL-ACCEPTING CHEMOTAXIS PROTEIN CTPL"/>
    <property type="match status" value="1"/>
</dbReference>
<feature type="domain" description="Methyl-accepting transducer" evidence="11">
    <location>
        <begin position="486"/>
        <end position="722"/>
    </location>
</feature>
<evidence type="ECO:0000259" key="11">
    <source>
        <dbReference type="PROSITE" id="PS50111"/>
    </source>
</evidence>
<comment type="similarity">
    <text evidence="6">Belongs to the methyl-accepting chemotaxis (MCP) protein family.</text>
</comment>
<evidence type="ECO:0000256" key="2">
    <source>
        <dbReference type="ARBA" id="ARBA00022692"/>
    </source>
</evidence>
<evidence type="ECO:0000256" key="3">
    <source>
        <dbReference type="ARBA" id="ARBA00022989"/>
    </source>
</evidence>
<reference evidence="14" key="1">
    <citation type="submission" date="2006-02" db="EMBL/GenBank/DDBJ databases">
        <title>Complete sequence of chromosome of Rhodoferax ferrireducens DSM 15236.</title>
        <authorList>
            <person name="Copeland A."/>
            <person name="Lucas S."/>
            <person name="Lapidus A."/>
            <person name="Barry K."/>
            <person name="Detter J.C."/>
            <person name="Glavina del Rio T."/>
            <person name="Hammon N."/>
            <person name="Israni S."/>
            <person name="Pitluck S."/>
            <person name="Brettin T."/>
            <person name="Bruce D."/>
            <person name="Han C."/>
            <person name="Tapia R."/>
            <person name="Gilna P."/>
            <person name="Kiss H."/>
            <person name="Schmutz J."/>
            <person name="Larimer F."/>
            <person name="Land M."/>
            <person name="Kyrpides N."/>
            <person name="Ivanova N."/>
            <person name="Richardson P."/>
        </authorList>
    </citation>
    <scope>NUCLEOTIDE SEQUENCE [LARGE SCALE GENOMIC DNA]</scope>
    <source>
        <strain evidence="14">ATCC BAA-621 / DSM 15236 / T118</strain>
    </source>
</reference>
<dbReference type="GO" id="GO:0016020">
    <property type="term" value="C:membrane"/>
    <property type="evidence" value="ECO:0007669"/>
    <property type="project" value="UniProtKB-SubCell"/>
</dbReference>
<dbReference type="PROSITE" id="PS50885">
    <property type="entry name" value="HAMP"/>
    <property type="match status" value="1"/>
</dbReference>
<dbReference type="STRING" id="338969.Rfer_1374"/>
<keyword evidence="3 10" id="KW-1133">Transmembrane helix</keyword>
<evidence type="ECO:0000313" key="14">
    <source>
        <dbReference type="Proteomes" id="UP000008332"/>
    </source>
</evidence>